<feature type="region of interest" description="Disordered" evidence="1">
    <location>
        <begin position="254"/>
        <end position="300"/>
    </location>
</feature>
<dbReference type="Proteomes" id="UP001174677">
    <property type="component" value="Chromosome 9"/>
</dbReference>
<name>A0ABQ9M4L5_HEVBR</name>
<feature type="compositionally biased region" description="Low complexity" evidence="1">
    <location>
        <begin position="15"/>
        <end position="31"/>
    </location>
</feature>
<proteinExistence type="predicted"/>
<feature type="region of interest" description="Disordered" evidence="1">
    <location>
        <begin position="1"/>
        <end position="141"/>
    </location>
</feature>
<gene>
    <name evidence="2" type="ORF">P3X46_017406</name>
</gene>
<sequence>MGLERGNRSRKRSKSNANVNVNDGNGASNVDVVEKNPKRSVLFGSNEYLEKTTPAKESSKKSESNSNASPPPAAAAVNESSSSTSPPDDVLPLAGKNCKEPRRSSSSLPALKDEKKGNSQHHESSKSRGSENSSVGQSITFPVPDFIPESYHLHVASMMQSPPMQVMERSRGGGGGEGYDPCRIPSAIFETNQTKPVEWSNASNESLFSLQLGTSFSRDRLLSMEFSKPGEVEFQFSPSPSVPVADTENRISVANRPSIPMEETREETIETKKSESCVADGTTSKDATKPDGVEDTSERNKKTITVEWKSKKSDESEESNHPLAFPVLEAGVKTNPKGFAKSQPLQPPHLPESTPTSKAIMKSTSGSCFHCFSCCSWSCSSCHSCNCSSYHSCSCSSCHPCNCSSCRPSCCSNCHPCSCSSCHTCSCSSCHPCSCSSCHPCGCSCNPCSFSTSCCPCLCSSCCPCRSCSFHPFSCTSCDPRNCTSCHPRRSCSSCFRRCSSCFCCCCGSCNRCCRCC</sequence>
<keyword evidence="3" id="KW-1185">Reference proteome</keyword>
<evidence type="ECO:0000313" key="3">
    <source>
        <dbReference type="Proteomes" id="UP001174677"/>
    </source>
</evidence>
<accession>A0ABQ9M4L5</accession>
<reference evidence="2" key="1">
    <citation type="journal article" date="2023" name="Plant Biotechnol. J.">
        <title>Chromosome-level wild Hevea brasiliensis genome provides new tools for genomic-assisted breeding and valuable loci to elevate rubber yield.</title>
        <authorList>
            <person name="Cheng H."/>
            <person name="Song X."/>
            <person name="Hu Y."/>
            <person name="Wu T."/>
            <person name="Yang Q."/>
            <person name="An Z."/>
            <person name="Feng S."/>
            <person name="Deng Z."/>
            <person name="Wu W."/>
            <person name="Zeng X."/>
            <person name="Tu M."/>
            <person name="Wang X."/>
            <person name="Huang H."/>
        </authorList>
    </citation>
    <scope>NUCLEOTIDE SEQUENCE</scope>
    <source>
        <strain evidence="2">MT/VB/25A 57/8</strain>
    </source>
</reference>
<comment type="caution">
    <text evidence="2">The sequence shown here is derived from an EMBL/GenBank/DDBJ whole genome shotgun (WGS) entry which is preliminary data.</text>
</comment>
<protein>
    <submittedName>
        <fullName evidence="2">Uncharacterized protein</fullName>
    </submittedName>
</protein>
<evidence type="ECO:0000256" key="1">
    <source>
        <dbReference type="SAM" id="MobiDB-lite"/>
    </source>
</evidence>
<feature type="compositionally biased region" description="Low complexity" evidence="1">
    <location>
        <begin position="64"/>
        <end position="87"/>
    </location>
</feature>
<feature type="compositionally biased region" description="Basic and acidic residues" evidence="1">
    <location>
        <begin position="286"/>
        <end position="300"/>
    </location>
</feature>
<feature type="region of interest" description="Disordered" evidence="1">
    <location>
        <begin position="336"/>
        <end position="358"/>
    </location>
</feature>
<organism evidence="2 3">
    <name type="scientific">Hevea brasiliensis</name>
    <name type="common">Para rubber tree</name>
    <name type="synonym">Siphonia brasiliensis</name>
    <dbReference type="NCBI Taxonomy" id="3981"/>
    <lineage>
        <taxon>Eukaryota</taxon>
        <taxon>Viridiplantae</taxon>
        <taxon>Streptophyta</taxon>
        <taxon>Embryophyta</taxon>
        <taxon>Tracheophyta</taxon>
        <taxon>Spermatophyta</taxon>
        <taxon>Magnoliopsida</taxon>
        <taxon>eudicotyledons</taxon>
        <taxon>Gunneridae</taxon>
        <taxon>Pentapetalae</taxon>
        <taxon>rosids</taxon>
        <taxon>fabids</taxon>
        <taxon>Malpighiales</taxon>
        <taxon>Euphorbiaceae</taxon>
        <taxon>Crotonoideae</taxon>
        <taxon>Micrandreae</taxon>
        <taxon>Hevea</taxon>
    </lineage>
</organism>
<feature type="compositionally biased region" description="Basic and acidic residues" evidence="1">
    <location>
        <begin position="262"/>
        <end position="275"/>
    </location>
</feature>
<feature type="compositionally biased region" description="Basic and acidic residues" evidence="1">
    <location>
        <begin position="111"/>
        <end position="129"/>
    </location>
</feature>
<dbReference type="EMBL" id="JARPOI010000009">
    <property type="protein sequence ID" value="KAJ9174380.1"/>
    <property type="molecule type" value="Genomic_DNA"/>
</dbReference>
<feature type="compositionally biased region" description="Basic and acidic residues" evidence="1">
    <location>
        <begin position="48"/>
        <end position="63"/>
    </location>
</feature>
<evidence type="ECO:0000313" key="2">
    <source>
        <dbReference type="EMBL" id="KAJ9174380.1"/>
    </source>
</evidence>